<feature type="binding site" evidence="18">
    <location>
        <begin position="122"/>
        <end position="126"/>
    </location>
    <ligand>
        <name>NAD(+)</name>
        <dbReference type="ChEBI" id="CHEBI:57540"/>
    </ligand>
</feature>
<evidence type="ECO:0000256" key="16">
    <source>
        <dbReference type="ARBA" id="ARBA00023239"/>
    </source>
</evidence>
<comment type="similarity">
    <text evidence="6 18">Belongs to the sugar phosphate cyclases superfamily. Dehydroquinate synthase family.</text>
</comment>
<dbReference type="PANTHER" id="PTHR43622">
    <property type="entry name" value="3-DEHYDROQUINATE SYNTHASE"/>
    <property type="match status" value="1"/>
</dbReference>
<feature type="domain" description="3-dehydroquinate synthase C-terminal" evidence="20">
    <location>
        <begin position="199"/>
        <end position="338"/>
    </location>
</feature>
<dbReference type="GO" id="GO:0008652">
    <property type="term" value="P:amino acid biosynthetic process"/>
    <property type="evidence" value="ECO:0007669"/>
    <property type="project" value="UniProtKB-KW"/>
</dbReference>
<comment type="caution">
    <text evidence="18">Lacks conserved residue(s) required for the propagation of feature annotation.</text>
</comment>
<comment type="subcellular location">
    <subcellularLocation>
        <location evidence="4 18">Cytoplasm</location>
    </subcellularLocation>
</comment>
<evidence type="ECO:0000256" key="17">
    <source>
        <dbReference type="ARBA" id="ARBA00023285"/>
    </source>
</evidence>
<feature type="binding site" evidence="18">
    <location>
        <begin position="146"/>
        <end position="147"/>
    </location>
    <ligand>
        <name>NAD(+)</name>
        <dbReference type="ChEBI" id="CHEBI:57540"/>
    </ligand>
</feature>
<dbReference type="CDD" id="cd08195">
    <property type="entry name" value="DHQS"/>
    <property type="match status" value="1"/>
</dbReference>
<protein>
    <recommendedName>
        <fullName evidence="8 18">3-dehydroquinate synthase</fullName>
        <shortName evidence="18">DHQS</shortName>
        <ecNumber evidence="7 18">4.2.3.4</ecNumber>
    </recommendedName>
</protein>
<accession>A0AA43RGW8</accession>
<dbReference type="EMBL" id="JAUMVS010000024">
    <property type="protein sequence ID" value="MDO4841525.1"/>
    <property type="molecule type" value="Genomic_DNA"/>
</dbReference>
<dbReference type="InterPro" id="IPR016037">
    <property type="entry name" value="DHQ_synth_AroB"/>
</dbReference>
<evidence type="ECO:0000256" key="4">
    <source>
        <dbReference type="ARBA" id="ARBA00004496"/>
    </source>
</evidence>
<proteinExistence type="inferred from homology"/>
<dbReference type="Gene3D" id="1.20.1090.10">
    <property type="entry name" value="Dehydroquinate synthase-like - alpha domain"/>
    <property type="match status" value="1"/>
</dbReference>
<evidence type="ECO:0000256" key="6">
    <source>
        <dbReference type="ARBA" id="ARBA00005412"/>
    </source>
</evidence>
<feature type="binding site" evidence="18">
    <location>
        <position position="280"/>
    </location>
    <ligand>
        <name>Zn(2+)</name>
        <dbReference type="ChEBI" id="CHEBI:29105"/>
    </ligand>
</feature>
<feature type="binding site" evidence="18">
    <location>
        <position position="264"/>
    </location>
    <ligand>
        <name>Zn(2+)</name>
        <dbReference type="ChEBI" id="CHEBI:29105"/>
    </ligand>
</feature>
<dbReference type="HAMAP" id="MF_00110">
    <property type="entry name" value="DHQ_synthase"/>
    <property type="match status" value="1"/>
</dbReference>
<keyword evidence="15 18" id="KW-0057">Aromatic amino acid biosynthesis</keyword>
<comment type="caution">
    <text evidence="21">The sequence shown here is derived from an EMBL/GenBank/DDBJ whole genome shotgun (WGS) entry which is preliminary data.</text>
</comment>
<dbReference type="PIRSF" id="PIRSF001455">
    <property type="entry name" value="DHQ_synth"/>
    <property type="match status" value="1"/>
</dbReference>
<dbReference type="Pfam" id="PF01761">
    <property type="entry name" value="DHQ_synthase"/>
    <property type="match status" value="1"/>
</dbReference>
<dbReference type="InterPro" id="IPR050071">
    <property type="entry name" value="Dehydroquinate_synthase"/>
</dbReference>
<dbReference type="GO" id="GO:0009423">
    <property type="term" value="P:chorismate biosynthetic process"/>
    <property type="evidence" value="ECO:0007669"/>
    <property type="project" value="UniProtKB-UniRule"/>
</dbReference>
<dbReference type="InterPro" id="IPR030960">
    <property type="entry name" value="DHQS/DOIS_N"/>
</dbReference>
<evidence type="ECO:0000256" key="3">
    <source>
        <dbReference type="ARBA" id="ARBA00001947"/>
    </source>
</evidence>
<evidence type="ECO:0000256" key="5">
    <source>
        <dbReference type="ARBA" id="ARBA00004661"/>
    </source>
</evidence>
<dbReference type="GO" id="GO:0046872">
    <property type="term" value="F:metal ion binding"/>
    <property type="evidence" value="ECO:0007669"/>
    <property type="project" value="UniProtKB-KW"/>
</dbReference>
<evidence type="ECO:0000256" key="15">
    <source>
        <dbReference type="ARBA" id="ARBA00023141"/>
    </source>
</evidence>
<dbReference type="GO" id="GO:0000166">
    <property type="term" value="F:nucleotide binding"/>
    <property type="evidence" value="ECO:0007669"/>
    <property type="project" value="UniProtKB-KW"/>
</dbReference>
<keyword evidence="12 18" id="KW-0547">Nucleotide-binding</keyword>
<sequence>MQKESKTTWQDNIFAAVPVATKTASYDVVIGREFVCELGSILSDTLSKNGGKPADKVFFVSDSNVWPHYGDAAVASFECDVDSFVFPAGEQSKNPVTLVDCLEKMAAAGCTRDSVVVTLGGGVACDLGGFAAATYMRGIHVLQVPTSLLAMVDASVGGKTAVDLKAGKNLFGAFHQPIGVIVDINTLATLSDDQFKDSVGEIVKHAILADEDLFAYLEQNKLTKSMIDSDEFANIVKRNVEIKREVVNSDETEAGVRQTLNLGHTIGHAIEAASNYELGHGTCVAAGVCVLVKALVKAGITPADVAERIVAAYETQELPTTTDVDKQTLISYIKNDKKRHSDSVNFVIVNNIGDCSVRNFTFAEIDALL</sequence>
<dbReference type="InterPro" id="IPR056179">
    <property type="entry name" value="DHQS_C"/>
</dbReference>
<dbReference type="Pfam" id="PF24621">
    <property type="entry name" value="DHQS_C"/>
    <property type="match status" value="1"/>
</dbReference>
<evidence type="ECO:0000256" key="18">
    <source>
        <dbReference type="HAMAP-Rule" id="MF_00110"/>
    </source>
</evidence>
<dbReference type="GO" id="GO:0009073">
    <property type="term" value="P:aromatic amino acid family biosynthetic process"/>
    <property type="evidence" value="ECO:0007669"/>
    <property type="project" value="UniProtKB-KW"/>
</dbReference>
<evidence type="ECO:0000259" key="20">
    <source>
        <dbReference type="Pfam" id="PF24621"/>
    </source>
</evidence>
<comment type="pathway">
    <text evidence="5 18">Metabolic intermediate biosynthesis; chorismate biosynthesis; chorismate from D-erythrose 4-phosphate and phosphoenolpyruvate: step 2/7.</text>
</comment>
<dbReference type="NCBIfam" id="TIGR01357">
    <property type="entry name" value="aroB"/>
    <property type="match status" value="1"/>
</dbReference>
<reference evidence="21" key="1">
    <citation type="submission" date="2023-07" db="EMBL/GenBank/DDBJ databases">
        <title>Between Cages and Wild: Unraveling the Impact of Captivity on Animal Microbiomes and Antimicrobial Resistance.</title>
        <authorList>
            <person name="Schmartz G.P."/>
            <person name="Rehner J."/>
            <person name="Schuff M.J."/>
            <person name="Becker S.L."/>
            <person name="Kravczyk M."/>
            <person name="Gurevich A."/>
            <person name="Francke R."/>
            <person name="Mueller R."/>
            <person name="Keller V."/>
            <person name="Keller A."/>
        </authorList>
    </citation>
    <scope>NUCLEOTIDE SEQUENCE</scope>
    <source>
        <strain evidence="21">S12M_St_49</strain>
    </source>
</reference>
<evidence type="ECO:0000256" key="10">
    <source>
        <dbReference type="ARBA" id="ARBA00022605"/>
    </source>
</evidence>
<keyword evidence="10 18" id="KW-0028">Amino-acid biosynthesis</keyword>
<organism evidence="21 22">
    <name type="scientific">Phoenicibacter congonensis</name>
    <dbReference type="NCBI Taxonomy" id="1944646"/>
    <lineage>
        <taxon>Bacteria</taxon>
        <taxon>Bacillati</taxon>
        <taxon>Actinomycetota</taxon>
        <taxon>Coriobacteriia</taxon>
        <taxon>Eggerthellales</taxon>
        <taxon>Eggerthellaceae</taxon>
        <taxon>Phoenicibacter</taxon>
    </lineage>
</organism>
<dbReference type="SUPFAM" id="SSF56796">
    <property type="entry name" value="Dehydroquinate synthase-like"/>
    <property type="match status" value="1"/>
</dbReference>
<comment type="function">
    <text evidence="18">Catalyzes the conversion of 3-deoxy-D-arabino-heptulosonate 7-phosphate (DAHP) to dehydroquinate (DHQ).</text>
</comment>
<evidence type="ECO:0000256" key="11">
    <source>
        <dbReference type="ARBA" id="ARBA00022723"/>
    </source>
</evidence>
<keyword evidence="17 18" id="KW-0170">Cobalt</keyword>
<feature type="binding site" evidence="18">
    <location>
        <position position="159"/>
    </location>
    <ligand>
        <name>NAD(+)</name>
        <dbReference type="ChEBI" id="CHEBI:57540"/>
    </ligand>
</feature>
<feature type="binding site" evidence="18">
    <location>
        <position position="168"/>
    </location>
    <ligand>
        <name>NAD(+)</name>
        <dbReference type="ChEBI" id="CHEBI:57540"/>
    </ligand>
</feature>
<feature type="binding site" evidence="18">
    <location>
        <begin position="186"/>
        <end position="189"/>
    </location>
    <ligand>
        <name>NAD(+)</name>
        <dbReference type="ChEBI" id="CHEBI:57540"/>
    </ligand>
</feature>
<keyword evidence="16 18" id="KW-0456">Lyase</keyword>
<comment type="cofactor">
    <cofactor evidence="3">
        <name>Zn(2+)</name>
        <dbReference type="ChEBI" id="CHEBI:29105"/>
    </cofactor>
</comment>
<name>A0AA43RGW8_9ACTN</name>
<dbReference type="GO" id="GO:0005737">
    <property type="term" value="C:cytoplasm"/>
    <property type="evidence" value="ECO:0007669"/>
    <property type="project" value="UniProtKB-SubCell"/>
</dbReference>
<dbReference type="InterPro" id="IPR030963">
    <property type="entry name" value="DHQ_synth_fam"/>
</dbReference>
<evidence type="ECO:0000256" key="14">
    <source>
        <dbReference type="ARBA" id="ARBA00023027"/>
    </source>
</evidence>
<evidence type="ECO:0000256" key="7">
    <source>
        <dbReference type="ARBA" id="ARBA00013031"/>
    </source>
</evidence>
<evidence type="ECO:0000256" key="9">
    <source>
        <dbReference type="ARBA" id="ARBA00022490"/>
    </source>
</evidence>
<keyword evidence="9 18" id="KW-0963">Cytoplasm</keyword>
<comment type="catalytic activity">
    <reaction evidence="1 18">
        <text>7-phospho-2-dehydro-3-deoxy-D-arabino-heptonate = 3-dehydroquinate + phosphate</text>
        <dbReference type="Rhea" id="RHEA:21968"/>
        <dbReference type="ChEBI" id="CHEBI:32364"/>
        <dbReference type="ChEBI" id="CHEBI:43474"/>
        <dbReference type="ChEBI" id="CHEBI:58394"/>
        <dbReference type="EC" id="4.2.3.4"/>
    </reaction>
</comment>
<dbReference type="GO" id="GO:0003856">
    <property type="term" value="F:3-dehydroquinate synthase activity"/>
    <property type="evidence" value="ECO:0007669"/>
    <property type="project" value="UniProtKB-UniRule"/>
</dbReference>
<dbReference type="FunFam" id="3.40.50.1970:FF:000007">
    <property type="entry name" value="Pentafunctional AROM polypeptide"/>
    <property type="match status" value="1"/>
</dbReference>
<evidence type="ECO:0000256" key="1">
    <source>
        <dbReference type="ARBA" id="ARBA00001393"/>
    </source>
</evidence>
<evidence type="ECO:0000259" key="19">
    <source>
        <dbReference type="Pfam" id="PF01761"/>
    </source>
</evidence>
<keyword evidence="13 18" id="KW-0862">Zinc</keyword>
<keyword evidence="14 18" id="KW-0520">NAD</keyword>
<keyword evidence="22" id="KW-1185">Reference proteome</keyword>
<evidence type="ECO:0000256" key="8">
    <source>
        <dbReference type="ARBA" id="ARBA00017684"/>
    </source>
</evidence>
<feature type="domain" description="3-dehydroquinate synthase N-terminal" evidence="19">
    <location>
        <begin position="84"/>
        <end position="196"/>
    </location>
</feature>
<evidence type="ECO:0000313" key="21">
    <source>
        <dbReference type="EMBL" id="MDO4841525.1"/>
    </source>
</evidence>
<evidence type="ECO:0000313" key="22">
    <source>
        <dbReference type="Proteomes" id="UP001168575"/>
    </source>
</evidence>
<dbReference type="PANTHER" id="PTHR43622:SF7">
    <property type="entry name" value="3-DEHYDROQUINATE SYNTHASE, CHLOROPLASTIC"/>
    <property type="match status" value="1"/>
</dbReference>
<dbReference type="Proteomes" id="UP001168575">
    <property type="component" value="Unassembled WGS sequence"/>
</dbReference>
<dbReference type="AlphaFoldDB" id="A0AA43RGW8"/>
<comment type="cofactor">
    <cofactor evidence="18">
        <name>Co(2+)</name>
        <dbReference type="ChEBI" id="CHEBI:48828"/>
    </cofactor>
    <cofactor evidence="18">
        <name>Zn(2+)</name>
        <dbReference type="ChEBI" id="CHEBI:29105"/>
    </cofactor>
    <text evidence="18">Binds 1 divalent metal cation per subunit. Can use either Co(2+) or Zn(2+).</text>
</comment>
<evidence type="ECO:0000256" key="13">
    <source>
        <dbReference type="ARBA" id="ARBA00022833"/>
    </source>
</evidence>
<comment type="cofactor">
    <cofactor evidence="2 18">
        <name>NAD(+)</name>
        <dbReference type="ChEBI" id="CHEBI:57540"/>
    </cofactor>
</comment>
<evidence type="ECO:0000256" key="2">
    <source>
        <dbReference type="ARBA" id="ARBA00001911"/>
    </source>
</evidence>
<keyword evidence="11 18" id="KW-0479">Metal-binding</keyword>
<evidence type="ECO:0000256" key="12">
    <source>
        <dbReference type="ARBA" id="ARBA00022741"/>
    </source>
</evidence>
<feature type="binding site" evidence="18">
    <location>
        <position position="201"/>
    </location>
    <ligand>
        <name>Zn(2+)</name>
        <dbReference type="ChEBI" id="CHEBI:29105"/>
    </ligand>
</feature>
<dbReference type="Gene3D" id="3.40.50.1970">
    <property type="match status" value="1"/>
</dbReference>
<dbReference type="EC" id="4.2.3.4" evidence="7 18"/>
<gene>
    <name evidence="18 21" type="primary">aroB</name>
    <name evidence="21" type="ORF">Q3982_02470</name>
</gene>